<dbReference type="Gene3D" id="3.30.200.20">
    <property type="entry name" value="Phosphorylase Kinase, domain 1"/>
    <property type="match status" value="1"/>
</dbReference>
<evidence type="ECO:0000256" key="6">
    <source>
        <dbReference type="SAM" id="MobiDB-lite"/>
    </source>
</evidence>
<dbReference type="GO" id="GO:0005524">
    <property type="term" value="F:ATP binding"/>
    <property type="evidence" value="ECO:0007669"/>
    <property type="project" value="UniProtKB-KW"/>
</dbReference>
<evidence type="ECO:0000256" key="4">
    <source>
        <dbReference type="ARBA" id="ARBA00022777"/>
    </source>
</evidence>
<evidence type="ECO:0000256" key="3">
    <source>
        <dbReference type="ARBA" id="ARBA00022741"/>
    </source>
</evidence>
<dbReference type="SMART" id="SM00220">
    <property type="entry name" value="S_TKc"/>
    <property type="match status" value="1"/>
</dbReference>
<proteinExistence type="predicted"/>
<evidence type="ECO:0000313" key="8">
    <source>
        <dbReference type="EnsemblProtists" id="PYU1_T003705"/>
    </source>
</evidence>
<dbReference type="InParanoid" id="K3WFG4"/>
<dbReference type="AlphaFoldDB" id="K3WFG4"/>
<dbReference type="eggNOG" id="KOG0660">
    <property type="taxonomic scope" value="Eukaryota"/>
</dbReference>
<sequence length="545" mass="59090">MTEHVVTRWYRAPELMLQPDGFYDESVDMWSVGCILAEILGRKALFPGKNFLHQLSLIFDVIGTPPPESTTRIKSAQAQRFLKNLGKKPKVPFRSLFPNASDDAIDLLDKLLEFDPTKRISAQDALAHPYMLSMESKKAKSGSAMDPPQPSCRVDFSFDSNKKLTKMDLRTLIVKEVDAFRKAPEAHSSGAMENEADLSEETIRERASNTNAVMPANSSVMKAKQSHFRHDPLLGKASTALPHSNNHGKVMCGSAGISMIHSLLRQPCPLQNQDESCDLKNHQGTSVPTTAMTTASTSSSAAAIGSNRQRIRTMTKPPVPRQQSALPLVSNQQLDQAGGGRVTAHLVNNNNSGDSSVAIANEKDDTPAAATSVFKPGDGGVPVVPSTASNRPLSSISKVVPRPELSEPAVEAAPERPTSAHRSATVMPPDPVKAIAAAIALGERSKALISSLSKPVPSSSTTGRNRVLPYRLKSRSQRVQVNALLLLCPLRRRLRHRHLLTMMATRKVSGSAQHSSLRTSPDAKQKRARAIKRSLSCHVVLPPQA</sequence>
<feature type="region of interest" description="Disordered" evidence="6">
    <location>
        <begin position="401"/>
        <end position="426"/>
    </location>
</feature>
<dbReference type="Gene3D" id="1.10.510.10">
    <property type="entry name" value="Transferase(Phosphotransferase) domain 1"/>
    <property type="match status" value="1"/>
</dbReference>
<keyword evidence="2" id="KW-0808">Transferase</keyword>
<keyword evidence="9" id="KW-1185">Reference proteome</keyword>
<evidence type="ECO:0000256" key="5">
    <source>
        <dbReference type="ARBA" id="ARBA00022840"/>
    </source>
</evidence>
<dbReference type="STRING" id="431595.K3WFG4"/>
<dbReference type="VEuPathDB" id="FungiDB:PYU1_G003695"/>
<keyword evidence="3" id="KW-0547">Nucleotide-binding</keyword>
<dbReference type="Proteomes" id="UP000019132">
    <property type="component" value="Unassembled WGS sequence"/>
</dbReference>
<dbReference type="EnsemblProtists" id="PYU1_T003705">
    <property type="protein sequence ID" value="PYU1_T003705"/>
    <property type="gene ID" value="PYU1_G003695"/>
</dbReference>
<dbReference type="EMBL" id="GL376638">
    <property type="status" value="NOT_ANNOTATED_CDS"/>
    <property type="molecule type" value="Genomic_DNA"/>
</dbReference>
<dbReference type="InterPro" id="IPR050117">
    <property type="entry name" value="MAPK"/>
</dbReference>
<accession>K3WFG4</accession>
<evidence type="ECO:0000313" key="9">
    <source>
        <dbReference type="Proteomes" id="UP000019132"/>
    </source>
</evidence>
<reference evidence="9" key="2">
    <citation type="submission" date="2010-04" db="EMBL/GenBank/DDBJ databases">
        <authorList>
            <person name="Buell R."/>
            <person name="Hamilton J."/>
            <person name="Hostetler J."/>
        </authorList>
    </citation>
    <scope>NUCLEOTIDE SEQUENCE [LARGE SCALE GENOMIC DNA]</scope>
    <source>
        <strain evidence="9">DAOM:BR144</strain>
    </source>
</reference>
<reference evidence="9" key="1">
    <citation type="journal article" date="2010" name="Genome Biol.">
        <title>Genome sequence of the necrotrophic plant pathogen Pythium ultimum reveals original pathogenicity mechanisms and effector repertoire.</title>
        <authorList>
            <person name="Levesque C.A."/>
            <person name="Brouwer H."/>
            <person name="Cano L."/>
            <person name="Hamilton J.P."/>
            <person name="Holt C."/>
            <person name="Huitema E."/>
            <person name="Raffaele S."/>
            <person name="Robideau G.P."/>
            <person name="Thines M."/>
            <person name="Win J."/>
            <person name="Zerillo M.M."/>
            <person name="Beakes G.W."/>
            <person name="Boore J.L."/>
            <person name="Busam D."/>
            <person name="Dumas B."/>
            <person name="Ferriera S."/>
            <person name="Fuerstenberg S.I."/>
            <person name="Gachon C.M."/>
            <person name="Gaulin E."/>
            <person name="Govers F."/>
            <person name="Grenville-Briggs L."/>
            <person name="Horner N."/>
            <person name="Hostetler J."/>
            <person name="Jiang R.H."/>
            <person name="Johnson J."/>
            <person name="Krajaejun T."/>
            <person name="Lin H."/>
            <person name="Meijer H.J."/>
            <person name="Moore B."/>
            <person name="Morris P."/>
            <person name="Phuntmart V."/>
            <person name="Puiu D."/>
            <person name="Shetty J."/>
            <person name="Stajich J.E."/>
            <person name="Tripathy S."/>
            <person name="Wawra S."/>
            <person name="van West P."/>
            <person name="Whitty B.R."/>
            <person name="Coutinho P.M."/>
            <person name="Henrissat B."/>
            <person name="Martin F."/>
            <person name="Thomas P.D."/>
            <person name="Tyler B.M."/>
            <person name="De Vries R.P."/>
            <person name="Kamoun S."/>
            <person name="Yandell M."/>
            <person name="Tisserat N."/>
            <person name="Buell C.R."/>
        </authorList>
    </citation>
    <scope>NUCLEOTIDE SEQUENCE</scope>
    <source>
        <strain evidence="9">DAOM:BR144</strain>
    </source>
</reference>
<keyword evidence="1" id="KW-0723">Serine/threonine-protein kinase</keyword>
<name>K3WFG4_GLOUD</name>
<dbReference type="InterPro" id="IPR000719">
    <property type="entry name" value="Prot_kinase_dom"/>
</dbReference>
<evidence type="ECO:0000256" key="1">
    <source>
        <dbReference type="ARBA" id="ARBA00022527"/>
    </source>
</evidence>
<dbReference type="HOGENOM" id="CLU_500129_0_0_1"/>
<organism evidence="8 9">
    <name type="scientific">Globisporangium ultimum (strain ATCC 200006 / CBS 805.95 / DAOM BR144)</name>
    <name type="common">Pythium ultimum</name>
    <dbReference type="NCBI Taxonomy" id="431595"/>
    <lineage>
        <taxon>Eukaryota</taxon>
        <taxon>Sar</taxon>
        <taxon>Stramenopiles</taxon>
        <taxon>Oomycota</taxon>
        <taxon>Peronosporomycetes</taxon>
        <taxon>Pythiales</taxon>
        <taxon>Pythiaceae</taxon>
        <taxon>Globisporangium</taxon>
    </lineage>
</organism>
<reference evidence="8" key="3">
    <citation type="submission" date="2015-02" db="UniProtKB">
        <authorList>
            <consortium name="EnsemblProtists"/>
        </authorList>
    </citation>
    <scope>IDENTIFICATION</scope>
    <source>
        <strain evidence="8">DAOM BR144</strain>
    </source>
</reference>
<dbReference type="PROSITE" id="PS50011">
    <property type="entry name" value="PROTEIN_KINASE_DOM"/>
    <property type="match status" value="1"/>
</dbReference>
<dbReference type="FunFam" id="1.10.510.10:FF:000624">
    <property type="entry name" value="Mitogen-activated protein kinase"/>
    <property type="match status" value="1"/>
</dbReference>
<dbReference type="PANTHER" id="PTHR24055">
    <property type="entry name" value="MITOGEN-ACTIVATED PROTEIN KINASE"/>
    <property type="match status" value="1"/>
</dbReference>
<dbReference type="InterPro" id="IPR011009">
    <property type="entry name" value="Kinase-like_dom_sf"/>
</dbReference>
<evidence type="ECO:0000259" key="7">
    <source>
        <dbReference type="PROSITE" id="PS50011"/>
    </source>
</evidence>
<dbReference type="Pfam" id="PF00069">
    <property type="entry name" value="Pkinase"/>
    <property type="match status" value="1"/>
</dbReference>
<keyword evidence="4" id="KW-0418">Kinase</keyword>
<feature type="domain" description="Protein kinase" evidence="7">
    <location>
        <begin position="1"/>
        <end position="131"/>
    </location>
</feature>
<dbReference type="GO" id="GO:0004674">
    <property type="term" value="F:protein serine/threonine kinase activity"/>
    <property type="evidence" value="ECO:0007669"/>
    <property type="project" value="UniProtKB-KW"/>
</dbReference>
<keyword evidence="5" id="KW-0067">ATP-binding</keyword>
<evidence type="ECO:0000256" key="2">
    <source>
        <dbReference type="ARBA" id="ARBA00022679"/>
    </source>
</evidence>
<dbReference type="SUPFAM" id="SSF56112">
    <property type="entry name" value="Protein kinase-like (PK-like)"/>
    <property type="match status" value="1"/>
</dbReference>
<protein>
    <recommendedName>
        <fullName evidence="7">Protein kinase domain-containing protein</fullName>
    </recommendedName>
</protein>